<evidence type="ECO:0000256" key="7">
    <source>
        <dbReference type="HAMAP-Rule" id="MF_00114"/>
    </source>
</evidence>
<dbReference type="UniPathway" id="UPA00002">
    <property type="reaction ID" value="UER00468"/>
</dbReference>
<dbReference type="NCBIfam" id="TIGR00126">
    <property type="entry name" value="deoC"/>
    <property type="match status" value="1"/>
</dbReference>
<dbReference type="AlphaFoldDB" id="A0A518I3K0"/>
<evidence type="ECO:0000313" key="9">
    <source>
        <dbReference type="Proteomes" id="UP000319004"/>
    </source>
</evidence>
<evidence type="ECO:0000256" key="3">
    <source>
        <dbReference type="ARBA" id="ARBA00023239"/>
    </source>
</evidence>
<dbReference type="SUPFAM" id="SSF51569">
    <property type="entry name" value="Aldolase"/>
    <property type="match status" value="1"/>
</dbReference>
<dbReference type="Proteomes" id="UP000319004">
    <property type="component" value="Chromosome"/>
</dbReference>
<evidence type="ECO:0000256" key="2">
    <source>
        <dbReference type="ARBA" id="ARBA00022490"/>
    </source>
</evidence>
<dbReference type="RefSeq" id="WP_145391760.1">
    <property type="nucleotide sequence ID" value="NZ_CP037423.1"/>
</dbReference>
<dbReference type="KEGG" id="snep:Enr13x_75910"/>
<dbReference type="Gene3D" id="3.20.20.70">
    <property type="entry name" value="Aldolase class I"/>
    <property type="match status" value="1"/>
</dbReference>
<sequence length="241" mass="26064">MAEFEYQDVAKMIDHSLLNPTLTTDDLEAGIQLALAYDVASVCIMPYYMKTCAQRLAGSTVKASTTIGFPHGGHTTAIKRAEAEQAIADGCEELDMVVNLSKVLSGDWDDVRNEIAQIVEIAHKAGQKVKVIFENSYLNDEQKIRLCEICTEVNADWVKTSTGYGSGGATQEDLKLMREHSGDHVQVKAAGGVRDLDTLLAVRAIGVTRCGASRTAEILGEARKRLGLPEIEATASDNSGY</sequence>
<feature type="active site" description="Schiff-base intermediate with acetaldehyde" evidence="7">
    <location>
        <position position="159"/>
    </location>
</feature>
<organism evidence="8 9">
    <name type="scientific">Stieleria neptunia</name>
    <dbReference type="NCBI Taxonomy" id="2527979"/>
    <lineage>
        <taxon>Bacteria</taxon>
        <taxon>Pseudomonadati</taxon>
        <taxon>Planctomycetota</taxon>
        <taxon>Planctomycetia</taxon>
        <taxon>Pirellulales</taxon>
        <taxon>Pirellulaceae</taxon>
        <taxon>Stieleria</taxon>
    </lineage>
</organism>
<feature type="active site" description="Proton donor/acceptor" evidence="7">
    <location>
        <position position="188"/>
    </location>
</feature>
<accession>A0A518I3K0</accession>
<dbReference type="PIRSF" id="PIRSF001357">
    <property type="entry name" value="DeoC"/>
    <property type="match status" value="1"/>
</dbReference>
<dbReference type="GO" id="GO:0016052">
    <property type="term" value="P:carbohydrate catabolic process"/>
    <property type="evidence" value="ECO:0007669"/>
    <property type="project" value="TreeGrafter"/>
</dbReference>
<dbReference type="EMBL" id="CP037423">
    <property type="protein sequence ID" value="QDV47680.1"/>
    <property type="molecule type" value="Genomic_DNA"/>
</dbReference>
<keyword evidence="2 7" id="KW-0963">Cytoplasm</keyword>
<evidence type="ECO:0000256" key="4">
    <source>
        <dbReference type="ARBA" id="ARBA00023270"/>
    </source>
</evidence>
<comment type="subcellular location">
    <subcellularLocation>
        <location evidence="7">Cytoplasm</location>
    </subcellularLocation>
</comment>
<dbReference type="CDD" id="cd00959">
    <property type="entry name" value="DeoC"/>
    <property type="match status" value="1"/>
</dbReference>
<dbReference type="FunFam" id="3.20.20.70:FF:000198">
    <property type="entry name" value="Deoxyribose-phosphate aldolase"/>
    <property type="match status" value="1"/>
</dbReference>
<evidence type="ECO:0000256" key="6">
    <source>
        <dbReference type="ARBA" id="ARBA00056337"/>
    </source>
</evidence>
<dbReference type="PANTHER" id="PTHR10889:SF1">
    <property type="entry name" value="DEOXYRIBOSE-PHOSPHATE ALDOLASE"/>
    <property type="match status" value="1"/>
</dbReference>
<evidence type="ECO:0000256" key="5">
    <source>
        <dbReference type="ARBA" id="ARBA00048791"/>
    </source>
</evidence>
<feature type="active site" description="Proton donor/acceptor" evidence="7">
    <location>
        <position position="95"/>
    </location>
</feature>
<dbReference type="GO" id="GO:0005737">
    <property type="term" value="C:cytoplasm"/>
    <property type="evidence" value="ECO:0007669"/>
    <property type="project" value="UniProtKB-SubCell"/>
</dbReference>
<evidence type="ECO:0000313" key="8">
    <source>
        <dbReference type="EMBL" id="QDV47680.1"/>
    </source>
</evidence>
<dbReference type="HAMAP" id="MF_00114">
    <property type="entry name" value="DeoC_type1"/>
    <property type="match status" value="1"/>
</dbReference>
<dbReference type="GO" id="GO:0006018">
    <property type="term" value="P:2-deoxyribose 1-phosphate catabolic process"/>
    <property type="evidence" value="ECO:0007669"/>
    <property type="project" value="UniProtKB-UniRule"/>
</dbReference>
<dbReference type="Pfam" id="PF01791">
    <property type="entry name" value="DeoC"/>
    <property type="match status" value="1"/>
</dbReference>
<dbReference type="PANTHER" id="PTHR10889">
    <property type="entry name" value="DEOXYRIBOSE-PHOSPHATE ALDOLASE"/>
    <property type="match status" value="1"/>
</dbReference>
<comment type="similarity">
    <text evidence="1 7">Belongs to the DeoC/FbaB aldolase family. DeoC type 1 subfamily.</text>
</comment>
<dbReference type="EC" id="4.1.2.4" evidence="7"/>
<dbReference type="SMART" id="SM01133">
    <property type="entry name" value="DeoC"/>
    <property type="match status" value="1"/>
</dbReference>
<dbReference type="OrthoDB" id="9778711at2"/>
<dbReference type="InterPro" id="IPR028581">
    <property type="entry name" value="DeoC_typeI"/>
</dbReference>
<protein>
    <recommendedName>
        <fullName evidence="7">Deoxyribose-phosphate aldolase</fullName>
        <shortName evidence="7">DERA</shortName>
        <ecNumber evidence="7">4.1.2.4</ecNumber>
    </recommendedName>
    <alternativeName>
        <fullName evidence="7">2-deoxy-D-ribose 5-phosphate aldolase</fullName>
    </alternativeName>
    <alternativeName>
        <fullName evidence="7">Phosphodeoxyriboaldolase</fullName>
        <shortName evidence="7">Deoxyriboaldolase</shortName>
    </alternativeName>
</protein>
<dbReference type="GO" id="GO:0004139">
    <property type="term" value="F:deoxyribose-phosphate aldolase activity"/>
    <property type="evidence" value="ECO:0007669"/>
    <property type="project" value="UniProtKB-UniRule"/>
</dbReference>
<comment type="function">
    <text evidence="6 7">Catalyzes a reversible aldol reaction between acetaldehyde and D-glyceraldehyde 3-phosphate to generate 2-deoxy-D-ribose 5-phosphate.</text>
</comment>
<reference evidence="8 9" key="1">
    <citation type="submission" date="2019-03" db="EMBL/GenBank/DDBJ databases">
        <title>Deep-cultivation of Planctomycetes and their phenomic and genomic characterization uncovers novel biology.</title>
        <authorList>
            <person name="Wiegand S."/>
            <person name="Jogler M."/>
            <person name="Boedeker C."/>
            <person name="Pinto D."/>
            <person name="Vollmers J."/>
            <person name="Rivas-Marin E."/>
            <person name="Kohn T."/>
            <person name="Peeters S.H."/>
            <person name="Heuer A."/>
            <person name="Rast P."/>
            <person name="Oberbeckmann S."/>
            <person name="Bunk B."/>
            <person name="Jeske O."/>
            <person name="Meyerdierks A."/>
            <person name="Storesund J.E."/>
            <person name="Kallscheuer N."/>
            <person name="Luecker S."/>
            <person name="Lage O.M."/>
            <person name="Pohl T."/>
            <person name="Merkel B.J."/>
            <person name="Hornburger P."/>
            <person name="Mueller R.-W."/>
            <person name="Bruemmer F."/>
            <person name="Labrenz M."/>
            <person name="Spormann A.M."/>
            <person name="Op den Camp H."/>
            <person name="Overmann J."/>
            <person name="Amann R."/>
            <person name="Jetten M.S.M."/>
            <person name="Mascher T."/>
            <person name="Medema M.H."/>
            <person name="Devos D.P."/>
            <person name="Kaster A.-K."/>
            <person name="Ovreas L."/>
            <person name="Rohde M."/>
            <person name="Galperin M.Y."/>
            <person name="Jogler C."/>
        </authorList>
    </citation>
    <scope>NUCLEOTIDE SEQUENCE [LARGE SCALE GENOMIC DNA]</scope>
    <source>
        <strain evidence="8 9">Enr13</strain>
    </source>
</reference>
<dbReference type="GO" id="GO:0009264">
    <property type="term" value="P:deoxyribonucleotide catabolic process"/>
    <property type="evidence" value="ECO:0007669"/>
    <property type="project" value="UniProtKB-UniRule"/>
</dbReference>
<dbReference type="InterPro" id="IPR002915">
    <property type="entry name" value="DeoC/FbaB/LacD_aldolase"/>
</dbReference>
<proteinExistence type="inferred from homology"/>
<keyword evidence="3 7" id="KW-0456">Lyase</keyword>
<evidence type="ECO:0000256" key="1">
    <source>
        <dbReference type="ARBA" id="ARBA00010936"/>
    </source>
</evidence>
<keyword evidence="9" id="KW-1185">Reference proteome</keyword>
<keyword evidence="4 7" id="KW-0704">Schiff base</keyword>
<name>A0A518I3K0_9BACT</name>
<dbReference type="InterPro" id="IPR013785">
    <property type="entry name" value="Aldolase_TIM"/>
</dbReference>
<comment type="catalytic activity">
    <reaction evidence="5 7">
        <text>2-deoxy-D-ribose 5-phosphate = D-glyceraldehyde 3-phosphate + acetaldehyde</text>
        <dbReference type="Rhea" id="RHEA:12821"/>
        <dbReference type="ChEBI" id="CHEBI:15343"/>
        <dbReference type="ChEBI" id="CHEBI:59776"/>
        <dbReference type="ChEBI" id="CHEBI:62877"/>
        <dbReference type="EC" id="4.1.2.4"/>
    </reaction>
</comment>
<comment type="pathway">
    <text evidence="7">Carbohydrate degradation; 2-deoxy-D-ribose 1-phosphate degradation; D-glyceraldehyde 3-phosphate and acetaldehyde from 2-deoxy-alpha-D-ribose 1-phosphate: step 2/2.</text>
</comment>
<gene>
    <name evidence="8" type="primary">deoC2</name>
    <name evidence="7" type="synonym">deoC</name>
    <name evidence="8" type="ORF">Enr13x_75910</name>
</gene>
<dbReference type="InterPro" id="IPR011343">
    <property type="entry name" value="DeoC"/>
</dbReference>